<dbReference type="EMBL" id="MSIE01000019">
    <property type="protein sequence ID" value="OLF17248.1"/>
    <property type="molecule type" value="Genomic_DNA"/>
</dbReference>
<organism evidence="2 3">
    <name type="scientific">Actinophytocola xanthii</name>
    <dbReference type="NCBI Taxonomy" id="1912961"/>
    <lineage>
        <taxon>Bacteria</taxon>
        <taxon>Bacillati</taxon>
        <taxon>Actinomycetota</taxon>
        <taxon>Actinomycetes</taxon>
        <taxon>Pseudonocardiales</taxon>
        <taxon>Pseudonocardiaceae</taxon>
    </lineage>
</organism>
<dbReference type="InterPro" id="IPR021527">
    <property type="entry name" value="DUF2795"/>
</dbReference>
<gene>
    <name evidence="2" type="ORF">BU204_12735</name>
</gene>
<sequence length="101" mass="11036">MVATRPELLREALSSADFPADKDTLVRYAEQAGADEDTIRAIRAIPPVSYANLAEVTQSVTFEGDQSPAERAARQRANVPPGLAEAERDVPPHPIAEEKRR</sequence>
<evidence type="ECO:0008006" key="4">
    <source>
        <dbReference type="Google" id="ProtNLM"/>
    </source>
</evidence>
<evidence type="ECO:0000313" key="2">
    <source>
        <dbReference type="EMBL" id="OLF17248.1"/>
    </source>
</evidence>
<comment type="caution">
    <text evidence="2">The sequence shown here is derived from an EMBL/GenBank/DDBJ whole genome shotgun (WGS) entry which is preliminary data.</text>
</comment>
<dbReference type="STRING" id="1912961.BU204_12735"/>
<evidence type="ECO:0000256" key="1">
    <source>
        <dbReference type="SAM" id="MobiDB-lite"/>
    </source>
</evidence>
<keyword evidence="3" id="KW-1185">Reference proteome</keyword>
<dbReference type="AlphaFoldDB" id="A0A1Q8CSB7"/>
<feature type="compositionally biased region" description="Basic and acidic residues" evidence="1">
    <location>
        <begin position="85"/>
        <end position="101"/>
    </location>
</feature>
<reference evidence="2 3" key="1">
    <citation type="submission" date="2016-12" db="EMBL/GenBank/DDBJ databases">
        <title>The draft genome sequence of Actinophytocola sp. 11-183.</title>
        <authorList>
            <person name="Wang W."/>
            <person name="Yuan L."/>
        </authorList>
    </citation>
    <scope>NUCLEOTIDE SEQUENCE [LARGE SCALE GENOMIC DNA]</scope>
    <source>
        <strain evidence="2 3">11-183</strain>
    </source>
</reference>
<evidence type="ECO:0000313" key="3">
    <source>
        <dbReference type="Proteomes" id="UP000185596"/>
    </source>
</evidence>
<feature type="region of interest" description="Disordered" evidence="1">
    <location>
        <begin position="62"/>
        <end position="101"/>
    </location>
</feature>
<accession>A0A1Q8CSB7</accession>
<dbReference type="Proteomes" id="UP000185596">
    <property type="component" value="Unassembled WGS sequence"/>
</dbReference>
<dbReference type="RefSeq" id="WP_075125847.1">
    <property type="nucleotide sequence ID" value="NZ_MSIE01000019.1"/>
</dbReference>
<dbReference type="OrthoDB" id="5116616at2"/>
<name>A0A1Q8CSB7_9PSEU</name>
<dbReference type="Pfam" id="PF11387">
    <property type="entry name" value="DUF2795"/>
    <property type="match status" value="1"/>
</dbReference>
<proteinExistence type="predicted"/>
<protein>
    <recommendedName>
        <fullName evidence="4">DUF2795 domain-containing protein</fullName>
    </recommendedName>
</protein>